<organism evidence="2 3">
    <name type="scientific">Brachionus calyciflorus</name>
    <dbReference type="NCBI Taxonomy" id="104777"/>
    <lineage>
        <taxon>Eukaryota</taxon>
        <taxon>Metazoa</taxon>
        <taxon>Spiralia</taxon>
        <taxon>Gnathifera</taxon>
        <taxon>Rotifera</taxon>
        <taxon>Eurotatoria</taxon>
        <taxon>Monogononta</taxon>
        <taxon>Pseudotrocha</taxon>
        <taxon>Ploima</taxon>
        <taxon>Brachionidae</taxon>
        <taxon>Brachionus</taxon>
    </lineage>
</organism>
<dbReference type="OrthoDB" id="10186934at2759"/>
<reference evidence="2" key="1">
    <citation type="submission" date="2021-02" db="EMBL/GenBank/DDBJ databases">
        <authorList>
            <person name="Nowell W R."/>
        </authorList>
    </citation>
    <scope>NUCLEOTIDE SEQUENCE</scope>
    <source>
        <strain evidence="2">Ploen Becks lab</strain>
    </source>
</reference>
<accession>A0A814LV17</accession>
<protein>
    <recommendedName>
        <fullName evidence="4">DDE Tnp4 domain-containing protein</fullName>
    </recommendedName>
</protein>
<evidence type="ECO:0000313" key="2">
    <source>
        <dbReference type="EMBL" id="CAF1070135.1"/>
    </source>
</evidence>
<proteinExistence type="predicted"/>
<dbReference type="AlphaFoldDB" id="A0A814LV17"/>
<feature type="non-terminal residue" evidence="2">
    <location>
        <position position="535"/>
    </location>
</feature>
<evidence type="ECO:0000256" key="1">
    <source>
        <dbReference type="SAM" id="MobiDB-lite"/>
    </source>
</evidence>
<gene>
    <name evidence="2" type="ORF">OXX778_LOCUS19684</name>
</gene>
<feature type="region of interest" description="Disordered" evidence="1">
    <location>
        <begin position="280"/>
        <end position="318"/>
    </location>
</feature>
<name>A0A814LV17_9BILA</name>
<sequence>NLSVLENVYCHQITGWSKNKFIKFSNYITSINETSGRSKNQLIALYRYWLRKGIDQFTLSKLFSETSNQSQISQYLDQIRRAINKDFVPFFLGTTKGRDFFLKHNNTTVKNLHNLSTDTLAVVVDASYIRLEKSSSNHVQYMCWSEQKKDLLIKPFLVVCSDGWIIDCYGPFAANINDAAIFDYILEVDHNLRKILLPNKTVVFYDRVFKCRFIVEKQFGYLKNHKSLDNIRNTQAGHIQVDFRIACAMNLPNKPKIVRNKRKNSSNFIELDKRQLPCKRERTENSNEINEQENSEKSNENIEEENSEKSNENIEEENSEKHIPKWGALINYQNKIVNVVNTCSIDYHLLGLWYLSKVKRNPFIIENSNLERNLNLIINFIDDYNWNNAREIWINNVMNFSDISVNNKISLFGSELRRFITFLSQYQRHQVIQKCSEDCNFNLNLVINDDADNIFFVKEKKTVKLFSCFTEKCNNCQSKIVTLIHFYNKPNFVYIQSAHNNINVKNLTKEITIDNNQYRFLYSTIHRPGLFFRGF</sequence>
<dbReference type="Proteomes" id="UP000663879">
    <property type="component" value="Unassembled WGS sequence"/>
</dbReference>
<evidence type="ECO:0000313" key="3">
    <source>
        <dbReference type="Proteomes" id="UP000663879"/>
    </source>
</evidence>
<comment type="caution">
    <text evidence="2">The sequence shown here is derived from an EMBL/GenBank/DDBJ whole genome shotgun (WGS) entry which is preliminary data.</text>
</comment>
<evidence type="ECO:0008006" key="4">
    <source>
        <dbReference type="Google" id="ProtNLM"/>
    </source>
</evidence>
<dbReference type="EMBL" id="CAJNOC010006097">
    <property type="protein sequence ID" value="CAF1070135.1"/>
    <property type="molecule type" value="Genomic_DNA"/>
</dbReference>
<keyword evidence="3" id="KW-1185">Reference proteome</keyword>